<evidence type="ECO:0000256" key="5">
    <source>
        <dbReference type="ARBA" id="ARBA00022935"/>
    </source>
</evidence>
<proteinExistence type="inferred from homology"/>
<accession>A0ABX7BK70</accession>
<evidence type="ECO:0000313" key="11">
    <source>
        <dbReference type="Proteomes" id="UP000595197"/>
    </source>
</evidence>
<dbReference type="Proteomes" id="UP000595197">
    <property type="component" value="Plasmid pTT6-2"/>
</dbReference>
<keyword evidence="4" id="KW-0067">ATP-binding</keyword>
<comment type="similarity">
    <text evidence="7">Belongs to the FGGY kinase family.</text>
</comment>
<evidence type="ECO:0000256" key="7">
    <source>
        <dbReference type="RuleBase" id="RU003733"/>
    </source>
</evidence>
<feature type="domain" description="Carbohydrate kinase FGGY C-terminal" evidence="9">
    <location>
        <begin position="262"/>
        <end position="447"/>
    </location>
</feature>
<evidence type="ECO:0008006" key="12">
    <source>
        <dbReference type="Google" id="ProtNLM"/>
    </source>
</evidence>
<dbReference type="InterPro" id="IPR000577">
    <property type="entry name" value="Carb_kinase_FGGY"/>
</dbReference>
<dbReference type="Pfam" id="PF00370">
    <property type="entry name" value="FGGY_N"/>
    <property type="match status" value="1"/>
</dbReference>
<dbReference type="InterPro" id="IPR005929">
    <property type="entry name" value="Ribulokinase"/>
</dbReference>
<keyword evidence="3 7" id="KW-0418">Kinase</keyword>
<dbReference type="CDD" id="cd07781">
    <property type="entry name" value="ASKHA_NBD_FGGY_L-RBK"/>
    <property type="match status" value="1"/>
</dbReference>
<evidence type="ECO:0000259" key="9">
    <source>
        <dbReference type="Pfam" id="PF02782"/>
    </source>
</evidence>
<dbReference type="Gene3D" id="3.30.420.40">
    <property type="match status" value="2"/>
</dbReference>
<dbReference type="SUPFAM" id="SSF53067">
    <property type="entry name" value="Actin-like ATPase domain"/>
    <property type="match status" value="2"/>
</dbReference>
<dbReference type="PANTHER" id="PTHR43435">
    <property type="entry name" value="RIBULOKINASE"/>
    <property type="match status" value="1"/>
</dbReference>
<evidence type="ECO:0000256" key="2">
    <source>
        <dbReference type="ARBA" id="ARBA00022741"/>
    </source>
</evidence>
<keyword evidence="5" id="KW-0054">Arabinose catabolism</keyword>
<evidence type="ECO:0000259" key="8">
    <source>
        <dbReference type="Pfam" id="PF00370"/>
    </source>
</evidence>
<dbReference type="InterPro" id="IPR018484">
    <property type="entry name" value="FGGY_N"/>
</dbReference>
<geneLocation type="plasmid" evidence="10 11">
    <name>pTT6-2</name>
</geneLocation>
<dbReference type="InterPro" id="IPR018485">
    <property type="entry name" value="FGGY_C"/>
</dbReference>
<evidence type="ECO:0000313" key="10">
    <source>
        <dbReference type="EMBL" id="QQP93634.1"/>
    </source>
</evidence>
<dbReference type="PIRSF" id="PIRSF000538">
    <property type="entry name" value="GlpK"/>
    <property type="match status" value="1"/>
</dbReference>
<evidence type="ECO:0000256" key="1">
    <source>
        <dbReference type="ARBA" id="ARBA00022679"/>
    </source>
</evidence>
<dbReference type="Pfam" id="PF02782">
    <property type="entry name" value="FGGY_C"/>
    <property type="match status" value="1"/>
</dbReference>
<keyword evidence="11" id="KW-1185">Reference proteome</keyword>
<dbReference type="InterPro" id="IPR018483">
    <property type="entry name" value="Carb_kinase_FGGY_CS"/>
</dbReference>
<protein>
    <recommendedName>
        <fullName evidence="12">Carbohydrate kinase</fullName>
    </recommendedName>
</protein>
<organism evidence="10 11">
    <name type="scientific">Skermanella cutis</name>
    <dbReference type="NCBI Taxonomy" id="2775420"/>
    <lineage>
        <taxon>Bacteria</taxon>
        <taxon>Pseudomonadati</taxon>
        <taxon>Pseudomonadota</taxon>
        <taxon>Alphaproteobacteria</taxon>
        <taxon>Rhodospirillales</taxon>
        <taxon>Azospirillaceae</taxon>
        <taxon>Skermanella</taxon>
    </lineage>
</organism>
<keyword evidence="6" id="KW-0119">Carbohydrate metabolism</keyword>
<evidence type="ECO:0000256" key="3">
    <source>
        <dbReference type="ARBA" id="ARBA00022777"/>
    </source>
</evidence>
<sequence>MADIYVIGIDAGTESMRAGVFDLDGGLVAEGVTPIETRFPQASWAEQSPEDWWRALGASVRQAVGKAGIRPDQVVGLAADTTCCTVVAMDDRGRSLRPAIIWMDMRAAPQAARIAALDDPALKVNNAGRGPVSAEWMIPKSLWMAENQPDLFEQADYVCDCQDYINFHLTGRMVANITSASTRWHYDSRTGYAAGLLSKLGLTALLDRWPREVLPLGQVIGGLTPAAAEHLGLPAGLPVAQGGSDAFIGMIGLGVVQPNRLAMITGSSHNHLGFVGEEVHGAGFWGTYPDAVIPGLHAIEGGQTSTGSVIAWFKRLIDSGITYERLNAEAAELPPGSEGLVVLDHFQGNRTPYTDSASRGAITGLTLRHGPAHIFRAMMESVAFGTELILETMGAAGFKPEDVVVCGGATNSDLWIQIHADVSGLPLKLTRIANAPMLGSAVLAAVGAGHYDDIATAAGRMVQVVRTVEPDMKRYEAYRPVYDSYKALYPALKVVLRP</sequence>
<dbReference type="PANTHER" id="PTHR43435:SF4">
    <property type="entry name" value="FGGY CARBOHYDRATE KINASE DOMAIN-CONTAINING PROTEIN"/>
    <property type="match status" value="1"/>
</dbReference>
<name>A0ABX7BK70_9PROT</name>
<dbReference type="EMBL" id="CP067422">
    <property type="protein sequence ID" value="QQP93634.1"/>
    <property type="molecule type" value="Genomic_DNA"/>
</dbReference>
<feature type="domain" description="Carbohydrate kinase FGGY N-terminal" evidence="8">
    <location>
        <begin position="5"/>
        <end position="252"/>
    </location>
</feature>
<keyword evidence="10" id="KW-0614">Plasmid</keyword>
<dbReference type="PROSITE" id="PS00445">
    <property type="entry name" value="FGGY_KINASES_2"/>
    <property type="match status" value="1"/>
</dbReference>
<keyword evidence="2" id="KW-0547">Nucleotide-binding</keyword>
<keyword evidence="1 7" id="KW-0808">Transferase</keyword>
<dbReference type="RefSeq" id="WP_201083346.1">
    <property type="nucleotide sequence ID" value="NZ_CP067422.1"/>
</dbReference>
<reference evidence="10" key="1">
    <citation type="submission" date="2021-02" db="EMBL/GenBank/DDBJ databases">
        <title>Skermanella TT6 skin isolate.</title>
        <authorList>
            <person name="Lee K."/>
            <person name="Ganzorig M."/>
        </authorList>
    </citation>
    <scope>NUCLEOTIDE SEQUENCE</scope>
    <source>
        <strain evidence="10">TT6</strain>
    </source>
</reference>
<evidence type="ECO:0000256" key="6">
    <source>
        <dbReference type="ARBA" id="ARBA00023277"/>
    </source>
</evidence>
<gene>
    <name evidence="10" type="ORF">IGS68_31940</name>
</gene>
<evidence type="ECO:0000256" key="4">
    <source>
        <dbReference type="ARBA" id="ARBA00022840"/>
    </source>
</evidence>
<dbReference type="InterPro" id="IPR043129">
    <property type="entry name" value="ATPase_NBD"/>
</dbReference>